<gene>
    <name evidence="1" type="ORF">HELGO_WM21771</name>
</gene>
<protein>
    <recommendedName>
        <fullName evidence="2">Thiaminase-2/PQQC domain-containing protein</fullName>
    </recommendedName>
</protein>
<dbReference type="SUPFAM" id="SSF48613">
    <property type="entry name" value="Heme oxygenase-like"/>
    <property type="match status" value="1"/>
</dbReference>
<dbReference type="EMBL" id="CACVAW010000051">
    <property type="protein sequence ID" value="CAA6812827.1"/>
    <property type="molecule type" value="Genomic_DNA"/>
</dbReference>
<dbReference type="AlphaFoldDB" id="A0A6S6TD48"/>
<organism evidence="1">
    <name type="scientific">uncultured Campylobacterales bacterium</name>
    <dbReference type="NCBI Taxonomy" id="352960"/>
    <lineage>
        <taxon>Bacteria</taxon>
        <taxon>Pseudomonadati</taxon>
        <taxon>Campylobacterota</taxon>
        <taxon>Epsilonproteobacteria</taxon>
        <taxon>Campylobacterales</taxon>
        <taxon>environmental samples</taxon>
    </lineage>
</organism>
<proteinExistence type="predicted"/>
<evidence type="ECO:0008006" key="2">
    <source>
        <dbReference type="Google" id="ProtNLM"/>
    </source>
</evidence>
<reference evidence="1" key="1">
    <citation type="submission" date="2020-01" db="EMBL/GenBank/DDBJ databases">
        <authorList>
            <person name="Meier V. D."/>
            <person name="Meier V D."/>
        </authorList>
    </citation>
    <scope>NUCLEOTIDE SEQUENCE</scope>
    <source>
        <strain evidence="1">HLG_WM_MAG_12</strain>
    </source>
</reference>
<name>A0A6S6TD48_9BACT</name>
<sequence length="223" mass="27016">MSIHNTIRDEIYNYSLNKIQNSIFHQELSNLNIPIEKVRLIYSQFYKWRNEFHTWFGLLIYKSKDCSTKTKKEVVHSFASHISIEMSENHDELYRKFLLNLGVSKDEINNIKTNDITKEYIDSFANRHFNQNDDFLEMCARITGRELSSCIRNSYVIKNYFSKIDIKRQVWWDKHEELELEHFLEEIAPLIKLFDDIELLKSYMKKEIDLHIQFWDDLYKSII</sequence>
<evidence type="ECO:0000313" key="1">
    <source>
        <dbReference type="EMBL" id="CAA6812827.1"/>
    </source>
</evidence>
<dbReference type="Gene3D" id="1.20.910.10">
    <property type="entry name" value="Heme oxygenase-like"/>
    <property type="match status" value="1"/>
</dbReference>
<accession>A0A6S6TD48</accession>
<dbReference type="InterPro" id="IPR016084">
    <property type="entry name" value="Haem_Oase-like_multi-hlx"/>
</dbReference>